<evidence type="ECO:0000313" key="3">
    <source>
        <dbReference type="Proteomes" id="UP000616346"/>
    </source>
</evidence>
<dbReference type="EMBL" id="JACSPQ010000001">
    <property type="protein sequence ID" value="MBD8001106.1"/>
    <property type="molecule type" value="Genomic_DNA"/>
</dbReference>
<sequence length="404" mass="45815">MRKVLFTVALFFTACAVSAQESVVKEAKSAKGNPEEAAKIIEPALVDPSTANDPETWKLAGDFQKSIYDEENMKLYIPGGQADTTRLYNSLAKMFEYYMKCDEVEQAKVKSGELKKPKLRKKLAKALIAVRPQLTNAGIEAFNTNNYENALKYFGLYVDAPQEPIFEGDDELKNDTLVPLFANYAAMAASFVKDNAAVIKYGNIGKNHKEEGYRSLMFMAETYGKSETPDSVQWLATIKEGVEKFPSQEYFIGNLMDYYIQKGKVDEGLAQINEIIANNPSPYFMYVKGVLQYEKKDYDGAIATFNEVIAKNGDFVAESYSKIGDCYFFQGQSIEEENLKTSMDDPKYAEGEAKVKDFYSKAQPFYEKARELAPDNKQLWGQFLLRIYWKLNKAEYEALEKELN</sequence>
<reference evidence="2 3" key="1">
    <citation type="submission" date="2020-08" db="EMBL/GenBank/DDBJ databases">
        <title>A Genomic Blueprint of the Chicken Gut Microbiome.</title>
        <authorList>
            <person name="Gilroy R."/>
            <person name="Ravi A."/>
            <person name="Getino M."/>
            <person name="Pursley I."/>
            <person name="Horton D.L."/>
            <person name="Alikhan N.-F."/>
            <person name="Baker D."/>
            <person name="Gharbi K."/>
            <person name="Hall N."/>
            <person name="Watson M."/>
            <person name="Adriaenssens E.M."/>
            <person name="Foster-Nyarko E."/>
            <person name="Jarju S."/>
            <person name="Secka A."/>
            <person name="Antonio M."/>
            <person name="Oren A."/>
            <person name="Chaudhuri R."/>
            <person name="La Ragione R.M."/>
            <person name="Hildebrand F."/>
            <person name="Pallen M.J."/>
        </authorList>
    </citation>
    <scope>NUCLEOTIDE SEQUENCE [LARGE SCALE GENOMIC DNA]</scope>
    <source>
        <strain evidence="2 3">Sa1YUN3</strain>
    </source>
</reference>
<organism evidence="2 3">
    <name type="scientific">Phocaeicola faecium</name>
    <dbReference type="NCBI Taxonomy" id="2762213"/>
    <lineage>
        <taxon>Bacteria</taxon>
        <taxon>Pseudomonadati</taxon>
        <taxon>Bacteroidota</taxon>
        <taxon>Bacteroidia</taxon>
        <taxon>Bacteroidales</taxon>
        <taxon>Bacteroidaceae</taxon>
        <taxon>Phocaeicola</taxon>
    </lineage>
</organism>
<dbReference type="Gene3D" id="1.25.40.10">
    <property type="entry name" value="Tetratricopeptide repeat domain"/>
    <property type="match status" value="2"/>
</dbReference>
<accession>A0ABR8V8U2</accession>
<dbReference type="InterPro" id="IPR011990">
    <property type="entry name" value="TPR-like_helical_dom_sf"/>
</dbReference>
<dbReference type="RefSeq" id="WP_191709476.1">
    <property type="nucleotide sequence ID" value="NZ_JACSPQ010000001.1"/>
</dbReference>
<proteinExistence type="predicted"/>
<feature type="signal peptide" evidence="1">
    <location>
        <begin position="1"/>
        <end position="19"/>
    </location>
</feature>
<dbReference type="Pfam" id="PF13432">
    <property type="entry name" value="TPR_16"/>
    <property type="match status" value="1"/>
</dbReference>
<evidence type="ECO:0000256" key="1">
    <source>
        <dbReference type="SAM" id="SignalP"/>
    </source>
</evidence>
<dbReference type="Proteomes" id="UP000616346">
    <property type="component" value="Unassembled WGS sequence"/>
</dbReference>
<protein>
    <submittedName>
        <fullName evidence="2">Tetratricopeptide repeat protein</fullName>
    </submittedName>
</protein>
<comment type="caution">
    <text evidence="2">The sequence shown here is derived from an EMBL/GenBank/DDBJ whole genome shotgun (WGS) entry which is preliminary data.</text>
</comment>
<evidence type="ECO:0000313" key="2">
    <source>
        <dbReference type="EMBL" id="MBD8001106.1"/>
    </source>
</evidence>
<feature type="chain" id="PRO_5045556970" evidence="1">
    <location>
        <begin position="20"/>
        <end position="404"/>
    </location>
</feature>
<gene>
    <name evidence="2" type="ORF">H9626_02590</name>
</gene>
<keyword evidence="1" id="KW-0732">Signal</keyword>
<dbReference type="PROSITE" id="PS51257">
    <property type="entry name" value="PROKAR_LIPOPROTEIN"/>
    <property type="match status" value="1"/>
</dbReference>
<name>A0ABR8V8U2_9BACT</name>
<dbReference type="SUPFAM" id="SSF48452">
    <property type="entry name" value="TPR-like"/>
    <property type="match status" value="1"/>
</dbReference>
<keyword evidence="3" id="KW-1185">Reference proteome</keyword>